<dbReference type="AlphaFoldDB" id="A0A1V0TQM4"/>
<dbReference type="KEGG" id="sgv:B1H19_13500"/>
<keyword evidence="1" id="KW-0472">Membrane</keyword>
<name>A0A1V0TQM4_9ACTN</name>
<gene>
    <name evidence="2" type="ORF">B1H19_13500</name>
</gene>
<organism evidence="2 3">
    <name type="scientific">Streptomyces gilvosporeus</name>
    <dbReference type="NCBI Taxonomy" id="553510"/>
    <lineage>
        <taxon>Bacteria</taxon>
        <taxon>Bacillati</taxon>
        <taxon>Actinomycetota</taxon>
        <taxon>Actinomycetes</taxon>
        <taxon>Kitasatosporales</taxon>
        <taxon>Streptomycetaceae</taxon>
        <taxon>Streptomyces</taxon>
    </lineage>
</organism>
<dbReference type="OrthoDB" id="3855296at2"/>
<dbReference type="EMBL" id="CP020569">
    <property type="protein sequence ID" value="ARF55088.1"/>
    <property type="molecule type" value="Genomic_DNA"/>
</dbReference>
<dbReference type="Proteomes" id="UP000192726">
    <property type="component" value="Chromosome"/>
</dbReference>
<sequence length="111" mass="12481">MNDIEAAINEIEGYLLWEAEKDRARTRAGAFCAGLPWLTGTQREEVEFRYRQDQREVTRAYLRCIAARSVSLRAEYEGAYRALRRRLLTACLGATVAATVLVTTAVGLVAR</sequence>
<dbReference type="RefSeq" id="WP_083105000.1">
    <property type="nucleotide sequence ID" value="NZ_CP020569.1"/>
</dbReference>
<feature type="transmembrane region" description="Helical" evidence="1">
    <location>
        <begin position="87"/>
        <end position="110"/>
    </location>
</feature>
<reference evidence="2 3" key="1">
    <citation type="submission" date="2017-04" db="EMBL/GenBank/DDBJ databases">
        <title>Complete Genome Sequence of Streptomyces gilvosporeus F607, a Capable Producer of Natamycin.</title>
        <authorList>
            <person name="Zong G."/>
            <person name="Zhong C."/>
            <person name="Fu J."/>
            <person name="Qin R."/>
            <person name="Cao G."/>
        </authorList>
    </citation>
    <scope>NUCLEOTIDE SEQUENCE [LARGE SCALE GENOMIC DNA]</scope>
    <source>
        <strain evidence="2 3">F607</strain>
    </source>
</reference>
<dbReference type="STRING" id="553510.B1H19_13500"/>
<keyword evidence="1" id="KW-1133">Transmembrane helix</keyword>
<evidence type="ECO:0008006" key="4">
    <source>
        <dbReference type="Google" id="ProtNLM"/>
    </source>
</evidence>
<proteinExistence type="predicted"/>
<accession>A0A1V0TQM4</accession>
<keyword evidence="1" id="KW-0812">Transmembrane</keyword>
<evidence type="ECO:0000313" key="2">
    <source>
        <dbReference type="EMBL" id="ARF55088.1"/>
    </source>
</evidence>
<keyword evidence="3" id="KW-1185">Reference proteome</keyword>
<protein>
    <recommendedName>
        <fullName evidence="4">Cytochrome C oxidase subunit I</fullName>
    </recommendedName>
</protein>
<evidence type="ECO:0000313" key="3">
    <source>
        <dbReference type="Proteomes" id="UP000192726"/>
    </source>
</evidence>
<evidence type="ECO:0000256" key="1">
    <source>
        <dbReference type="SAM" id="Phobius"/>
    </source>
</evidence>